<evidence type="ECO:0000256" key="7">
    <source>
        <dbReference type="ARBA" id="ARBA00023163"/>
    </source>
</evidence>
<dbReference type="PANTHER" id="PTHR11618">
    <property type="entry name" value="TRANSCRIPTION INITIATION FACTOR IIB-RELATED"/>
    <property type="match status" value="1"/>
</dbReference>
<dbReference type="SUPFAM" id="SSF47954">
    <property type="entry name" value="Cyclin-like"/>
    <property type="match status" value="1"/>
</dbReference>
<keyword evidence="5" id="KW-0862">Zinc</keyword>
<comment type="subcellular location">
    <subcellularLocation>
        <location evidence="1">Nucleus</location>
    </subcellularLocation>
</comment>
<proteinExistence type="inferred from homology"/>
<keyword evidence="6" id="KW-0805">Transcription regulation</keyword>
<organism evidence="11 12">
    <name type="scientific">Labeo rohita</name>
    <name type="common">Indian major carp</name>
    <name type="synonym">Cyprinus rohita</name>
    <dbReference type="NCBI Taxonomy" id="84645"/>
    <lineage>
        <taxon>Eukaryota</taxon>
        <taxon>Metazoa</taxon>
        <taxon>Chordata</taxon>
        <taxon>Craniata</taxon>
        <taxon>Vertebrata</taxon>
        <taxon>Euteleostomi</taxon>
        <taxon>Actinopterygii</taxon>
        <taxon>Neopterygii</taxon>
        <taxon>Teleostei</taxon>
        <taxon>Ostariophysi</taxon>
        <taxon>Cypriniformes</taxon>
        <taxon>Cyprinidae</taxon>
        <taxon>Labeoninae</taxon>
        <taxon>Labeonini</taxon>
        <taxon>Labeo</taxon>
    </lineage>
</organism>
<keyword evidence="3" id="KW-0479">Metal-binding</keyword>
<comment type="caution">
    <text evidence="11">The sequence shown here is derived from an EMBL/GenBank/DDBJ whole genome shotgun (WGS) entry which is preliminary data.</text>
</comment>
<accession>A0ABQ8M4Z2</accession>
<feature type="region of interest" description="Disordered" evidence="9">
    <location>
        <begin position="177"/>
        <end position="196"/>
    </location>
</feature>
<evidence type="ECO:0000313" key="11">
    <source>
        <dbReference type="EMBL" id="KAI2657952.1"/>
    </source>
</evidence>
<feature type="compositionally biased region" description="Acidic residues" evidence="9">
    <location>
        <begin position="177"/>
        <end position="192"/>
    </location>
</feature>
<evidence type="ECO:0000259" key="10">
    <source>
        <dbReference type="SMART" id="SM00385"/>
    </source>
</evidence>
<gene>
    <name evidence="11" type="ORF">H4Q32_009387</name>
</gene>
<evidence type="ECO:0000256" key="5">
    <source>
        <dbReference type="ARBA" id="ARBA00022833"/>
    </source>
</evidence>
<evidence type="ECO:0000256" key="8">
    <source>
        <dbReference type="ARBA" id="ARBA00023242"/>
    </source>
</evidence>
<dbReference type="InterPro" id="IPR036915">
    <property type="entry name" value="Cyclin-like_sf"/>
</dbReference>
<dbReference type="InterPro" id="IPR013150">
    <property type="entry name" value="TFIIB_cyclin"/>
</dbReference>
<evidence type="ECO:0000256" key="3">
    <source>
        <dbReference type="ARBA" id="ARBA00022723"/>
    </source>
</evidence>
<feature type="domain" description="Cyclin-like" evidence="10">
    <location>
        <begin position="1"/>
        <end position="77"/>
    </location>
</feature>
<name>A0ABQ8M4Z2_LABRO</name>
<dbReference type="Gene3D" id="1.10.472.10">
    <property type="entry name" value="Cyclin-like"/>
    <property type="match status" value="1"/>
</dbReference>
<reference evidence="11 12" key="1">
    <citation type="submission" date="2022-01" db="EMBL/GenBank/DDBJ databases">
        <title>A high-quality chromosome-level genome assembly of rohu carp, Labeo rohita.</title>
        <authorList>
            <person name="Arick M.A. II"/>
            <person name="Hsu C.-Y."/>
            <person name="Magbanua Z."/>
            <person name="Pechanova O."/>
            <person name="Grover C."/>
            <person name="Miller E."/>
            <person name="Thrash A."/>
            <person name="Ezzel L."/>
            <person name="Alam S."/>
            <person name="Benzie J."/>
            <person name="Hamilton M."/>
            <person name="Karsi A."/>
            <person name="Lawrence M.L."/>
            <person name="Peterson D.G."/>
        </authorList>
    </citation>
    <scope>NUCLEOTIDE SEQUENCE [LARGE SCALE GENOMIC DNA]</scope>
    <source>
        <strain evidence="12">BAU-BD-2019</strain>
        <tissue evidence="11">Blood</tissue>
    </source>
</reference>
<evidence type="ECO:0000256" key="1">
    <source>
        <dbReference type="ARBA" id="ARBA00004123"/>
    </source>
</evidence>
<keyword evidence="12" id="KW-1185">Reference proteome</keyword>
<evidence type="ECO:0000256" key="2">
    <source>
        <dbReference type="ARBA" id="ARBA00010857"/>
    </source>
</evidence>
<dbReference type="Pfam" id="PF00382">
    <property type="entry name" value="TFIIB"/>
    <property type="match status" value="1"/>
</dbReference>
<comment type="similarity">
    <text evidence="2">Belongs to the TFIIB family.</text>
</comment>
<dbReference type="PANTHER" id="PTHR11618:SF4">
    <property type="entry name" value="TRANSCRIPTION FACTOR IIIB 90 KDA SUBUNIT"/>
    <property type="match status" value="1"/>
</dbReference>
<keyword evidence="8" id="KW-0539">Nucleus</keyword>
<dbReference type="InterPro" id="IPR000812">
    <property type="entry name" value="TFIIB"/>
</dbReference>
<keyword evidence="7" id="KW-0804">Transcription</keyword>
<dbReference type="SMART" id="SM00385">
    <property type="entry name" value="CYCLIN"/>
    <property type="match status" value="1"/>
</dbReference>
<sequence length="266" mass="30198">MLEFGEKSHEVSMTALRLLQRMKRDWMHTGRRPSGLCGAALLVAARMHEFRRTIKEVISVVKVCEATLRKRLNEFEDTPTSELTIEEFMRVDLEQECDPPSYTAGLRKQKLKQIEQELAKKVDDIEGEICGYQDEIEVELESYDVISLASSGILAGDEEGEDDELRAAASHLCNSVYEEDGGENEQERDGEEVSPTKRPSLALLLGALPTAASLGLPESITKMREEKENGRSMILFPNCINTYFCCDNIDKIQTEDKEWHWNDVKH</sequence>
<dbReference type="InterPro" id="IPR013763">
    <property type="entry name" value="Cyclin-like_dom"/>
</dbReference>
<dbReference type="EMBL" id="JACTAM010000013">
    <property type="protein sequence ID" value="KAI2657952.1"/>
    <property type="molecule type" value="Genomic_DNA"/>
</dbReference>
<evidence type="ECO:0000256" key="6">
    <source>
        <dbReference type="ARBA" id="ARBA00023015"/>
    </source>
</evidence>
<protein>
    <submittedName>
        <fullName evidence="11">Transcription factor IIIB 90 kDa subunit</fullName>
    </submittedName>
</protein>
<evidence type="ECO:0000256" key="9">
    <source>
        <dbReference type="SAM" id="MobiDB-lite"/>
    </source>
</evidence>
<dbReference type="Proteomes" id="UP000830375">
    <property type="component" value="Unassembled WGS sequence"/>
</dbReference>
<dbReference type="CDD" id="cd20554">
    <property type="entry name" value="CYCLIN_TFIIIB90_rpt2"/>
    <property type="match status" value="1"/>
</dbReference>
<keyword evidence="4" id="KW-0863">Zinc-finger</keyword>
<evidence type="ECO:0000256" key="4">
    <source>
        <dbReference type="ARBA" id="ARBA00022771"/>
    </source>
</evidence>
<evidence type="ECO:0000313" key="12">
    <source>
        <dbReference type="Proteomes" id="UP000830375"/>
    </source>
</evidence>